<evidence type="ECO:0000256" key="7">
    <source>
        <dbReference type="ARBA" id="ARBA00023136"/>
    </source>
</evidence>
<evidence type="ECO:0000256" key="9">
    <source>
        <dbReference type="SAM" id="Phobius"/>
    </source>
</evidence>
<dbReference type="CDD" id="cd06579">
    <property type="entry name" value="TM_PBP1_transp_AraH_like"/>
    <property type="match status" value="1"/>
</dbReference>
<comment type="subcellular location">
    <subcellularLocation>
        <location evidence="1">Cell membrane</location>
        <topology evidence="1">Multi-pass membrane protein</topology>
    </subcellularLocation>
</comment>
<evidence type="ECO:0000256" key="4">
    <source>
        <dbReference type="ARBA" id="ARBA00022519"/>
    </source>
</evidence>
<evidence type="ECO:0000256" key="3">
    <source>
        <dbReference type="ARBA" id="ARBA00022475"/>
    </source>
</evidence>
<dbReference type="PANTHER" id="PTHR32196:SF71">
    <property type="entry name" value="AUTOINDUCER 2 IMPORT SYSTEM PERMEASE PROTEIN LSRD"/>
    <property type="match status" value="1"/>
</dbReference>
<dbReference type="Proteomes" id="UP000050996">
    <property type="component" value="Unassembled WGS sequence"/>
</dbReference>
<dbReference type="RefSeq" id="WP_056686914.1">
    <property type="nucleotide sequence ID" value="NZ_CP041305.1"/>
</dbReference>
<proteinExistence type="predicted"/>
<evidence type="ECO:0000313" key="11">
    <source>
        <dbReference type="Proteomes" id="UP000050996"/>
    </source>
</evidence>
<comment type="caution">
    <text evidence="10">The sequence shown here is derived from an EMBL/GenBank/DDBJ whole genome shotgun (WGS) entry which is preliminary data.</text>
</comment>
<evidence type="ECO:0000256" key="5">
    <source>
        <dbReference type="ARBA" id="ARBA00022692"/>
    </source>
</evidence>
<reference evidence="10 11" key="1">
    <citation type="submission" date="2015-09" db="EMBL/GenBank/DDBJ databases">
        <title>Genome sequencing project for genomic taxonomy and phylogenomics of Bacillus-like bacteria.</title>
        <authorList>
            <person name="Liu B."/>
            <person name="Wang J."/>
            <person name="Zhu Y."/>
            <person name="Liu G."/>
            <person name="Chen Q."/>
            <person name="Chen Z."/>
            <person name="Lan J."/>
            <person name="Che J."/>
            <person name="Ge C."/>
            <person name="Shi H."/>
            <person name="Pan Z."/>
            <person name="Liu X."/>
        </authorList>
    </citation>
    <scope>NUCLEOTIDE SEQUENCE [LARGE SCALE GENOMIC DNA]</scope>
    <source>
        <strain evidence="10 11">FJAT-18043</strain>
    </source>
</reference>
<protein>
    <recommendedName>
        <fullName evidence="8">Autoinducer 2 import system permease protein LsrD</fullName>
    </recommendedName>
</protein>
<dbReference type="PATRIC" id="fig|1637975.4.peg.5207"/>
<sequence length="335" mass="35324">MLKKIPKWNLVLFLILIAEMIIFGLMNPRFWNINVLLNSFNDFIGIAIIAFFVTFVIITGGIDISGGAIIGLTSVVVGILSQVAGLNIWVAVFLAIVVGGLCGLLNGILIAYAKVQAMVITLGGMLLYSGVALVLVGVSGASTYEGISGFSQGFINLANGKLFGIPHSVFIFFALLLFAYILLHRTRYGRYIYLTGINQNSAEYSGIDTRKIITSTYVLSGLSAGVAGVILTSYLGSARADFGAEYLMPILTAVVLGGTLITGGKGGVIGTALASIIVGFLKLGLQMGGIQTQYIGLATGLLLIISVAFLGVPEFKSNVKRLVTIKKDRGGKLNA</sequence>
<dbReference type="InterPro" id="IPR001851">
    <property type="entry name" value="ABC_transp_permease"/>
</dbReference>
<dbReference type="STRING" id="1637975.AN957_25780"/>
<dbReference type="PANTHER" id="PTHR32196">
    <property type="entry name" value="ABC TRANSPORTER PERMEASE PROTEIN YPHD-RELATED-RELATED"/>
    <property type="match status" value="1"/>
</dbReference>
<feature type="transmembrane region" description="Helical" evidence="9">
    <location>
        <begin position="92"/>
        <end position="113"/>
    </location>
</feature>
<keyword evidence="6 9" id="KW-1133">Transmembrane helix</keyword>
<name>A0A0Q3VK26_9BACI</name>
<evidence type="ECO:0000256" key="6">
    <source>
        <dbReference type="ARBA" id="ARBA00022989"/>
    </source>
</evidence>
<dbReference type="GO" id="GO:0022857">
    <property type="term" value="F:transmembrane transporter activity"/>
    <property type="evidence" value="ECO:0007669"/>
    <property type="project" value="InterPro"/>
</dbReference>
<feature type="transmembrane region" description="Helical" evidence="9">
    <location>
        <begin position="294"/>
        <end position="312"/>
    </location>
</feature>
<accession>A0A0Q3VK26</accession>
<keyword evidence="11" id="KW-1185">Reference proteome</keyword>
<evidence type="ECO:0000256" key="2">
    <source>
        <dbReference type="ARBA" id="ARBA00022448"/>
    </source>
</evidence>
<feature type="transmembrane region" description="Helical" evidence="9">
    <location>
        <begin position="43"/>
        <end position="62"/>
    </location>
</feature>
<dbReference type="EMBL" id="LJIX01000006">
    <property type="protein sequence ID" value="KQL21631.1"/>
    <property type="molecule type" value="Genomic_DNA"/>
</dbReference>
<evidence type="ECO:0000313" key="10">
    <source>
        <dbReference type="EMBL" id="KQL21631.1"/>
    </source>
</evidence>
<keyword evidence="4" id="KW-0997">Cell inner membrane</keyword>
<dbReference type="Pfam" id="PF02653">
    <property type="entry name" value="BPD_transp_2"/>
    <property type="match status" value="1"/>
</dbReference>
<dbReference type="GO" id="GO:0005886">
    <property type="term" value="C:plasma membrane"/>
    <property type="evidence" value="ECO:0007669"/>
    <property type="project" value="UniProtKB-SubCell"/>
</dbReference>
<keyword evidence="2" id="KW-0813">Transport</keyword>
<feature type="transmembrane region" description="Helical" evidence="9">
    <location>
        <begin position="217"/>
        <end position="236"/>
    </location>
</feature>
<feature type="transmembrane region" description="Helical" evidence="9">
    <location>
        <begin position="12"/>
        <end position="31"/>
    </location>
</feature>
<evidence type="ECO:0000256" key="8">
    <source>
        <dbReference type="ARBA" id="ARBA00039381"/>
    </source>
</evidence>
<gene>
    <name evidence="10" type="ORF">AN957_25780</name>
</gene>
<feature type="transmembrane region" description="Helical" evidence="9">
    <location>
        <begin position="164"/>
        <end position="183"/>
    </location>
</feature>
<feature type="transmembrane region" description="Helical" evidence="9">
    <location>
        <begin position="125"/>
        <end position="144"/>
    </location>
</feature>
<keyword evidence="7 9" id="KW-0472">Membrane</keyword>
<keyword evidence="5 9" id="KW-0812">Transmembrane</keyword>
<feature type="transmembrane region" description="Helical" evidence="9">
    <location>
        <begin position="69"/>
        <end position="86"/>
    </location>
</feature>
<evidence type="ECO:0000256" key="1">
    <source>
        <dbReference type="ARBA" id="ARBA00004651"/>
    </source>
</evidence>
<dbReference type="AlphaFoldDB" id="A0A0Q3VK26"/>
<organism evidence="10 11">
    <name type="scientific">Cytobacillus solani</name>
    <dbReference type="NCBI Taxonomy" id="1637975"/>
    <lineage>
        <taxon>Bacteria</taxon>
        <taxon>Bacillati</taxon>
        <taxon>Bacillota</taxon>
        <taxon>Bacilli</taxon>
        <taxon>Bacillales</taxon>
        <taxon>Bacillaceae</taxon>
        <taxon>Cytobacillus</taxon>
    </lineage>
</organism>
<feature type="transmembrane region" description="Helical" evidence="9">
    <location>
        <begin position="242"/>
        <end position="261"/>
    </location>
</feature>
<keyword evidence="3" id="KW-1003">Cell membrane</keyword>